<accession>A0ABP8NQM3</accession>
<organism evidence="2 3">
    <name type="scientific">Nemorincola caseinilytica</name>
    <dbReference type="NCBI Taxonomy" id="2054315"/>
    <lineage>
        <taxon>Bacteria</taxon>
        <taxon>Pseudomonadati</taxon>
        <taxon>Bacteroidota</taxon>
        <taxon>Chitinophagia</taxon>
        <taxon>Chitinophagales</taxon>
        <taxon>Chitinophagaceae</taxon>
        <taxon>Nemorincola</taxon>
    </lineage>
</organism>
<feature type="signal peptide" evidence="1">
    <location>
        <begin position="1"/>
        <end position="22"/>
    </location>
</feature>
<reference evidence="3" key="1">
    <citation type="journal article" date="2019" name="Int. J. Syst. Evol. Microbiol.">
        <title>The Global Catalogue of Microorganisms (GCM) 10K type strain sequencing project: providing services to taxonomists for standard genome sequencing and annotation.</title>
        <authorList>
            <consortium name="The Broad Institute Genomics Platform"/>
            <consortium name="The Broad Institute Genome Sequencing Center for Infectious Disease"/>
            <person name="Wu L."/>
            <person name="Ma J."/>
        </authorList>
    </citation>
    <scope>NUCLEOTIDE SEQUENCE [LARGE SCALE GENOMIC DNA]</scope>
    <source>
        <strain evidence="3">JCM 32105</strain>
    </source>
</reference>
<sequence length="92" mass="11064">MKNYFLLACLSVALIGANTASAHDNDRSESKEFHCYKAWKKDWKSDKKEVKARKKLCQDRPFAAARKHRKAHKKAWKSEMKEHNHTHYYHWY</sequence>
<dbReference type="RefSeq" id="WP_345084718.1">
    <property type="nucleotide sequence ID" value="NZ_BAABFA010000023.1"/>
</dbReference>
<protein>
    <submittedName>
        <fullName evidence="2">Uncharacterized protein</fullName>
    </submittedName>
</protein>
<comment type="caution">
    <text evidence="2">The sequence shown here is derived from an EMBL/GenBank/DDBJ whole genome shotgun (WGS) entry which is preliminary data.</text>
</comment>
<keyword evidence="3" id="KW-1185">Reference proteome</keyword>
<evidence type="ECO:0000313" key="2">
    <source>
        <dbReference type="EMBL" id="GAA4469444.1"/>
    </source>
</evidence>
<proteinExistence type="predicted"/>
<name>A0ABP8NQM3_9BACT</name>
<evidence type="ECO:0000256" key="1">
    <source>
        <dbReference type="SAM" id="SignalP"/>
    </source>
</evidence>
<feature type="chain" id="PRO_5046185217" evidence="1">
    <location>
        <begin position="23"/>
        <end position="92"/>
    </location>
</feature>
<dbReference type="Proteomes" id="UP001500067">
    <property type="component" value="Unassembled WGS sequence"/>
</dbReference>
<evidence type="ECO:0000313" key="3">
    <source>
        <dbReference type="Proteomes" id="UP001500067"/>
    </source>
</evidence>
<gene>
    <name evidence="2" type="ORF">GCM10023093_28940</name>
</gene>
<keyword evidence="1" id="KW-0732">Signal</keyword>
<dbReference type="EMBL" id="BAABFA010000023">
    <property type="protein sequence ID" value="GAA4469444.1"/>
    <property type="molecule type" value="Genomic_DNA"/>
</dbReference>